<reference evidence="2 3" key="1">
    <citation type="submission" date="2019-04" db="EMBL/GenBank/DDBJ databases">
        <title>Taxonomy of novel Haliea sp. from mangrove soil of West Coast of India.</title>
        <authorList>
            <person name="Verma A."/>
            <person name="Kumar P."/>
            <person name="Krishnamurthi S."/>
        </authorList>
    </citation>
    <scope>NUCLEOTIDE SEQUENCE [LARGE SCALE GENOMIC DNA]</scope>
    <source>
        <strain evidence="2 3">SAOS-164</strain>
    </source>
</reference>
<organism evidence="2 3">
    <name type="scientific">Mangrovimicrobium sediminis</name>
    <dbReference type="NCBI Taxonomy" id="2562682"/>
    <lineage>
        <taxon>Bacteria</taxon>
        <taxon>Pseudomonadati</taxon>
        <taxon>Pseudomonadota</taxon>
        <taxon>Gammaproteobacteria</taxon>
        <taxon>Cellvibrionales</taxon>
        <taxon>Halieaceae</taxon>
        <taxon>Mangrovimicrobium</taxon>
    </lineage>
</organism>
<evidence type="ECO:0000313" key="2">
    <source>
        <dbReference type="EMBL" id="TGD74203.1"/>
    </source>
</evidence>
<dbReference type="EMBL" id="SRLE01000006">
    <property type="protein sequence ID" value="TGD74203.1"/>
    <property type="molecule type" value="Genomic_DNA"/>
</dbReference>
<evidence type="ECO:0008006" key="4">
    <source>
        <dbReference type="Google" id="ProtNLM"/>
    </source>
</evidence>
<comment type="caution">
    <text evidence="2">The sequence shown here is derived from an EMBL/GenBank/DDBJ whole genome shotgun (WGS) entry which is preliminary data.</text>
</comment>
<dbReference type="OrthoDB" id="5296662at2"/>
<keyword evidence="1" id="KW-1133">Transmembrane helix</keyword>
<dbReference type="InterPro" id="IPR012902">
    <property type="entry name" value="N_methyl_site"/>
</dbReference>
<proteinExistence type="predicted"/>
<evidence type="ECO:0000313" key="3">
    <source>
        <dbReference type="Proteomes" id="UP000298050"/>
    </source>
</evidence>
<name>A0A4Z0M3E0_9GAMM</name>
<feature type="transmembrane region" description="Helical" evidence="1">
    <location>
        <begin position="20"/>
        <end position="39"/>
    </location>
</feature>
<dbReference type="AlphaFoldDB" id="A0A4Z0M3E0"/>
<dbReference type="Pfam" id="PF07963">
    <property type="entry name" value="N_methyl"/>
    <property type="match status" value="1"/>
</dbReference>
<dbReference type="GO" id="GO:0043683">
    <property type="term" value="P:type IV pilus assembly"/>
    <property type="evidence" value="ECO:0007669"/>
    <property type="project" value="InterPro"/>
</dbReference>
<keyword evidence="3" id="KW-1185">Reference proteome</keyword>
<protein>
    <recommendedName>
        <fullName evidence="4">Prepilin-type N-terminal cleavage/methylation domain-containing protein</fullName>
    </recommendedName>
</protein>
<keyword evidence="1" id="KW-0472">Membrane</keyword>
<keyword evidence="1" id="KW-0812">Transmembrane</keyword>
<dbReference type="InterPro" id="IPR032092">
    <property type="entry name" value="PilW"/>
</dbReference>
<gene>
    <name evidence="2" type="ORF">E4634_08745</name>
</gene>
<sequence length="332" mass="36046">MMDNFSFRQRSQSGFSLIEFMVAGLLGGILIGGAVFVFVSSNRSYLETERSIILSDSGRFALQILNDSLRHAGFFGGVALQDIDQDASLSAVTGDCTGFGAAYDMRRYIFAQAADGSGNAFGCITDAVPGSDVLLVKYLRPDPVDSAVDPNDAEVTTFNDLDGKTTYLIANAERGLLLDGADTPPDVGAGQIYARGTAWPYEFQIFYVREGGVPSLVRKTLAWNGAGMSIQTEDMVQGVQVMRFRFGWDSSGDGDIDQYGYLDGVGDSWDSIGIVEVFLLLRSADEEFSYENKKSYVVGDTIVDGGGDHYWRLLMSSSVTLRNPNLFIRSGV</sequence>
<dbReference type="PROSITE" id="PS00409">
    <property type="entry name" value="PROKAR_NTER_METHYL"/>
    <property type="match status" value="1"/>
</dbReference>
<evidence type="ECO:0000256" key="1">
    <source>
        <dbReference type="SAM" id="Phobius"/>
    </source>
</evidence>
<dbReference type="Pfam" id="PF16074">
    <property type="entry name" value="PilW"/>
    <property type="match status" value="1"/>
</dbReference>
<dbReference type="Proteomes" id="UP000298050">
    <property type="component" value="Unassembled WGS sequence"/>
</dbReference>
<accession>A0A4Z0M3E0</accession>